<keyword evidence="4 9" id="KW-0547">Nucleotide-binding</keyword>
<dbReference type="RefSeq" id="WP_143038477.1">
    <property type="nucleotide sequence ID" value="NZ_FNWJ01000001.1"/>
</dbReference>
<evidence type="ECO:0000256" key="11">
    <source>
        <dbReference type="SAM" id="Phobius"/>
    </source>
</evidence>
<dbReference type="Gene3D" id="3.30.200.20">
    <property type="entry name" value="Phosphorylase Kinase, domain 1"/>
    <property type="match status" value="1"/>
</dbReference>
<gene>
    <name evidence="13" type="ORF">SAMN02745716_0019</name>
</gene>
<keyword evidence="14" id="KW-1185">Reference proteome</keyword>
<feature type="binding site" evidence="9">
    <location>
        <position position="40"/>
    </location>
    <ligand>
        <name>ATP</name>
        <dbReference type="ChEBI" id="CHEBI:30616"/>
    </ligand>
</feature>
<evidence type="ECO:0000256" key="2">
    <source>
        <dbReference type="ARBA" id="ARBA00022527"/>
    </source>
</evidence>
<dbReference type="OrthoDB" id="308915at2"/>
<comment type="catalytic activity">
    <reaction evidence="8">
        <text>L-seryl-[protein] + ATP = O-phospho-L-seryl-[protein] + ADP + H(+)</text>
        <dbReference type="Rhea" id="RHEA:17989"/>
        <dbReference type="Rhea" id="RHEA-COMP:9863"/>
        <dbReference type="Rhea" id="RHEA-COMP:11604"/>
        <dbReference type="ChEBI" id="CHEBI:15378"/>
        <dbReference type="ChEBI" id="CHEBI:29999"/>
        <dbReference type="ChEBI" id="CHEBI:30616"/>
        <dbReference type="ChEBI" id="CHEBI:83421"/>
        <dbReference type="ChEBI" id="CHEBI:456216"/>
        <dbReference type="EC" id="2.7.11.1"/>
    </reaction>
</comment>
<dbReference type="InterPro" id="IPR000719">
    <property type="entry name" value="Prot_kinase_dom"/>
</dbReference>
<keyword evidence="6 9" id="KW-0067">ATP-binding</keyword>
<evidence type="ECO:0000256" key="7">
    <source>
        <dbReference type="ARBA" id="ARBA00047899"/>
    </source>
</evidence>
<dbReference type="Gene3D" id="1.10.510.10">
    <property type="entry name" value="Transferase(Phosphotransferase) domain 1"/>
    <property type="match status" value="1"/>
</dbReference>
<dbReference type="EC" id="2.7.11.1" evidence="1"/>
<dbReference type="InterPro" id="IPR017441">
    <property type="entry name" value="Protein_kinase_ATP_BS"/>
</dbReference>
<dbReference type="GO" id="GO:0004674">
    <property type="term" value="F:protein serine/threonine kinase activity"/>
    <property type="evidence" value="ECO:0007669"/>
    <property type="project" value="UniProtKB-KW"/>
</dbReference>
<evidence type="ECO:0000256" key="9">
    <source>
        <dbReference type="PROSITE-ProRule" id="PRU10141"/>
    </source>
</evidence>
<dbReference type="Pfam" id="PF00069">
    <property type="entry name" value="Pkinase"/>
    <property type="match status" value="1"/>
</dbReference>
<keyword evidence="11" id="KW-0812">Transmembrane</keyword>
<dbReference type="PROSITE" id="PS00107">
    <property type="entry name" value="PROTEIN_KINASE_ATP"/>
    <property type="match status" value="1"/>
</dbReference>
<feature type="transmembrane region" description="Helical" evidence="11">
    <location>
        <begin position="344"/>
        <end position="365"/>
    </location>
</feature>
<dbReference type="GO" id="GO:0005524">
    <property type="term" value="F:ATP binding"/>
    <property type="evidence" value="ECO:0007669"/>
    <property type="project" value="UniProtKB-UniRule"/>
</dbReference>
<evidence type="ECO:0000313" key="14">
    <source>
        <dbReference type="Proteomes" id="UP000222056"/>
    </source>
</evidence>
<feature type="domain" description="Protein kinase" evidence="12">
    <location>
        <begin position="11"/>
        <end position="274"/>
    </location>
</feature>
<dbReference type="PROSITE" id="PS00108">
    <property type="entry name" value="PROTEIN_KINASE_ST"/>
    <property type="match status" value="1"/>
</dbReference>
<keyword evidence="5 13" id="KW-0418">Kinase</keyword>
<evidence type="ECO:0000256" key="10">
    <source>
        <dbReference type="SAM" id="MobiDB-lite"/>
    </source>
</evidence>
<evidence type="ECO:0000256" key="8">
    <source>
        <dbReference type="ARBA" id="ARBA00048679"/>
    </source>
</evidence>
<dbReference type="FunFam" id="1.10.510.10:FF:000021">
    <property type="entry name" value="Serine/threonine protein kinase"/>
    <property type="match status" value="1"/>
</dbReference>
<keyword evidence="11" id="KW-1133">Transmembrane helix</keyword>
<comment type="catalytic activity">
    <reaction evidence="7">
        <text>L-threonyl-[protein] + ATP = O-phospho-L-threonyl-[protein] + ADP + H(+)</text>
        <dbReference type="Rhea" id="RHEA:46608"/>
        <dbReference type="Rhea" id="RHEA-COMP:11060"/>
        <dbReference type="Rhea" id="RHEA-COMP:11605"/>
        <dbReference type="ChEBI" id="CHEBI:15378"/>
        <dbReference type="ChEBI" id="CHEBI:30013"/>
        <dbReference type="ChEBI" id="CHEBI:30616"/>
        <dbReference type="ChEBI" id="CHEBI:61977"/>
        <dbReference type="ChEBI" id="CHEBI:456216"/>
        <dbReference type="EC" id="2.7.11.1"/>
    </reaction>
</comment>
<dbReference type="SMART" id="SM00220">
    <property type="entry name" value="S_TKc"/>
    <property type="match status" value="1"/>
</dbReference>
<dbReference type="CDD" id="cd14014">
    <property type="entry name" value="STKc_PknB_like"/>
    <property type="match status" value="1"/>
</dbReference>
<accession>A0A1H6FID0</accession>
<keyword evidence="2 13" id="KW-0723">Serine/threonine-protein kinase</keyword>
<dbReference type="SUPFAM" id="SSF56112">
    <property type="entry name" value="Protein kinase-like (PK-like)"/>
    <property type="match status" value="1"/>
</dbReference>
<dbReference type="EMBL" id="FNWJ01000001">
    <property type="protein sequence ID" value="SEH10172.1"/>
    <property type="molecule type" value="Genomic_DNA"/>
</dbReference>
<organism evidence="13 14">
    <name type="scientific">Thermoleophilum album</name>
    <dbReference type="NCBI Taxonomy" id="29539"/>
    <lineage>
        <taxon>Bacteria</taxon>
        <taxon>Bacillati</taxon>
        <taxon>Actinomycetota</taxon>
        <taxon>Thermoleophilia</taxon>
        <taxon>Thermoleophilales</taxon>
        <taxon>Thermoleophilaceae</taxon>
        <taxon>Thermoleophilum</taxon>
    </lineage>
</organism>
<dbReference type="FunFam" id="3.30.200.20:FF:000035">
    <property type="entry name" value="Serine/threonine protein kinase Stk1"/>
    <property type="match status" value="1"/>
</dbReference>
<sequence length="398" mass="43063">MATPTLLAGRYRIEERIGAGGMSTVFRAFDQVLERPVAIKLLAEHLAQDQSFVARFRHEALAAARLQHPNIVQVYDSGFDPESGRHYIVMEYVEGHSCAELLRDRRKLEVAEAVAIARDACLALDYAHRAGVIHRDVKPANLLVSAATGVTKLTDFGIAKAAEQTRITQVGSVLGTAAYLSPEQARGEEVGPASDIYSLGVCVYQFLTGRLPHEYGSLTELALKQQQEEIRPITELRPEVPEELDRAVRVALARDPAARYARALDFAQALEAGLRGQVTATTAALENQATRLLAAVTPGAQEEATRVLDRGGSAPIGRSPLAAPPPPAVDHLPSTSRGKRGRRALTALALVALLGVLALAGLAVLRSTTPVQRPQPVRAPDVQTQIDGIRQFLREWSR</sequence>
<reference evidence="14" key="1">
    <citation type="submission" date="2016-10" db="EMBL/GenBank/DDBJ databases">
        <authorList>
            <person name="Varghese N."/>
            <person name="Submissions S."/>
        </authorList>
    </citation>
    <scope>NUCLEOTIDE SEQUENCE [LARGE SCALE GENOMIC DNA]</scope>
    <source>
        <strain evidence="14">ATCC 35263</strain>
    </source>
</reference>
<dbReference type="PANTHER" id="PTHR43289">
    <property type="entry name" value="MITOGEN-ACTIVATED PROTEIN KINASE KINASE KINASE 20-RELATED"/>
    <property type="match status" value="1"/>
</dbReference>
<evidence type="ECO:0000313" key="13">
    <source>
        <dbReference type="EMBL" id="SEH10172.1"/>
    </source>
</evidence>
<evidence type="ECO:0000259" key="12">
    <source>
        <dbReference type="PROSITE" id="PS50011"/>
    </source>
</evidence>
<name>A0A1H6FID0_THEAL</name>
<evidence type="ECO:0000256" key="1">
    <source>
        <dbReference type="ARBA" id="ARBA00012513"/>
    </source>
</evidence>
<dbReference type="GO" id="GO:0045717">
    <property type="term" value="P:negative regulation of fatty acid biosynthetic process"/>
    <property type="evidence" value="ECO:0007669"/>
    <property type="project" value="UniProtKB-ARBA"/>
</dbReference>
<proteinExistence type="predicted"/>
<dbReference type="STRING" id="29539.SAMN02745716_0019"/>
<keyword evidence="11" id="KW-0472">Membrane</keyword>
<evidence type="ECO:0000256" key="5">
    <source>
        <dbReference type="ARBA" id="ARBA00022777"/>
    </source>
</evidence>
<dbReference type="AlphaFoldDB" id="A0A1H6FID0"/>
<dbReference type="InterPro" id="IPR008271">
    <property type="entry name" value="Ser/Thr_kinase_AS"/>
</dbReference>
<feature type="region of interest" description="Disordered" evidence="10">
    <location>
        <begin position="311"/>
        <end position="338"/>
    </location>
</feature>
<evidence type="ECO:0000256" key="3">
    <source>
        <dbReference type="ARBA" id="ARBA00022679"/>
    </source>
</evidence>
<dbReference type="Proteomes" id="UP000222056">
    <property type="component" value="Unassembled WGS sequence"/>
</dbReference>
<evidence type="ECO:0000256" key="6">
    <source>
        <dbReference type="ARBA" id="ARBA00022840"/>
    </source>
</evidence>
<dbReference type="PROSITE" id="PS50011">
    <property type="entry name" value="PROTEIN_KINASE_DOM"/>
    <property type="match status" value="1"/>
</dbReference>
<dbReference type="InterPro" id="IPR011009">
    <property type="entry name" value="Kinase-like_dom_sf"/>
</dbReference>
<keyword evidence="3" id="KW-0808">Transferase</keyword>
<protein>
    <recommendedName>
        <fullName evidence="1">non-specific serine/threonine protein kinase</fullName>
        <ecNumber evidence="1">2.7.11.1</ecNumber>
    </recommendedName>
</protein>
<dbReference type="PANTHER" id="PTHR43289:SF6">
    <property type="entry name" value="SERINE_THREONINE-PROTEIN KINASE NEKL-3"/>
    <property type="match status" value="1"/>
</dbReference>
<evidence type="ECO:0000256" key="4">
    <source>
        <dbReference type="ARBA" id="ARBA00022741"/>
    </source>
</evidence>